<evidence type="ECO:0000256" key="2">
    <source>
        <dbReference type="ARBA" id="ARBA00022490"/>
    </source>
</evidence>
<gene>
    <name evidence="9" type="ORF">AKG39_18480</name>
</gene>
<evidence type="ECO:0000256" key="4">
    <source>
        <dbReference type="ARBA" id="ARBA00022679"/>
    </source>
</evidence>
<dbReference type="PATRIC" id="fig|52689.4.peg.3608"/>
<feature type="domain" description="SAM-dependent MTase RsmB/NOP-type" evidence="8">
    <location>
        <begin position="1"/>
        <end position="301"/>
    </location>
</feature>
<evidence type="ECO:0000256" key="6">
    <source>
        <dbReference type="ARBA" id="ARBA00022884"/>
    </source>
</evidence>
<reference evidence="10" key="1">
    <citation type="submission" date="2015-07" db="EMBL/GenBank/DDBJ databases">
        <title>Draft genome sequence of Acetobacterium bakii DSM 8293, a potential psychrophilic chemical producer through syngas fermentation.</title>
        <authorList>
            <person name="Song Y."/>
            <person name="Hwang S."/>
            <person name="Cho B.-K."/>
        </authorList>
    </citation>
    <scope>NUCLEOTIDE SEQUENCE [LARGE SCALE GENOMIC DNA]</scope>
    <source>
        <strain evidence="10">DSM 8239</strain>
    </source>
</reference>
<dbReference type="InterPro" id="IPR049560">
    <property type="entry name" value="MeTrfase_RsmB-F_NOP2_cat"/>
</dbReference>
<dbReference type="InterPro" id="IPR027391">
    <property type="entry name" value="Nol1_Nop2_Fmu_2"/>
</dbReference>
<feature type="binding site" evidence="7">
    <location>
        <begin position="109"/>
        <end position="115"/>
    </location>
    <ligand>
        <name>S-adenosyl-L-methionine</name>
        <dbReference type="ChEBI" id="CHEBI:59789"/>
    </ligand>
</feature>
<dbReference type="InterPro" id="IPR023267">
    <property type="entry name" value="RCMT"/>
</dbReference>
<dbReference type="CDD" id="cd21147">
    <property type="entry name" value="RsmF_methylt_CTD1"/>
    <property type="match status" value="1"/>
</dbReference>
<keyword evidence="3 7" id="KW-0489">Methyltransferase</keyword>
<dbReference type="Gene3D" id="2.30.130.60">
    <property type="match status" value="1"/>
</dbReference>
<evidence type="ECO:0000313" key="10">
    <source>
        <dbReference type="Proteomes" id="UP000036873"/>
    </source>
</evidence>
<dbReference type="InterPro" id="IPR011023">
    <property type="entry name" value="Nop2p"/>
</dbReference>
<dbReference type="RefSeq" id="WP_050741881.1">
    <property type="nucleotide sequence ID" value="NZ_LGYO01000069.1"/>
</dbReference>
<keyword evidence="10" id="KW-1185">Reference proteome</keyword>
<dbReference type="AlphaFoldDB" id="A0A0L6TVH5"/>
<evidence type="ECO:0000256" key="5">
    <source>
        <dbReference type="ARBA" id="ARBA00022691"/>
    </source>
</evidence>
<dbReference type="STRING" id="52689.AKG39_18480"/>
<dbReference type="GO" id="GO:0008173">
    <property type="term" value="F:RNA methyltransferase activity"/>
    <property type="evidence" value="ECO:0007669"/>
    <property type="project" value="InterPro"/>
</dbReference>
<dbReference type="SUPFAM" id="SSF53335">
    <property type="entry name" value="S-adenosyl-L-methionine-dependent methyltransferases"/>
    <property type="match status" value="1"/>
</dbReference>
<dbReference type="Gene3D" id="3.30.70.1170">
    <property type="entry name" value="Sun protein, domain 3"/>
    <property type="match status" value="1"/>
</dbReference>
<protein>
    <submittedName>
        <fullName evidence="9">RNA methyltransferase</fullName>
    </submittedName>
</protein>
<evidence type="ECO:0000256" key="3">
    <source>
        <dbReference type="ARBA" id="ARBA00022603"/>
    </source>
</evidence>
<dbReference type="PANTHER" id="PTHR22807">
    <property type="entry name" value="NOP2 YEAST -RELATED NOL1/NOP2/FMU SUN DOMAIN-CONTAINING"/>
    <property type="match status" value="1"/>
</dbReference>
<dbReference type="GO" id="GO:0006396">
    <property type="term" value="P:RNA processing"/>
    <property type="evidence" value="ECO:0007669"/>
    <property type="project" value="InterPro"/>
</dbReference>
<dbReference type="InterPro" id="IPR031340">
    <property type="entry name" value="RsmF_methylt_CI"/>
</dbReference>
<dbReference type="PANTHER" id="PTHR22807:SF30">
    <property type="entry name" value="28S RRNA (CYTOSINE(4447)-C(5))-METHYLTRANSFERASE-RELATED"/>
    <property type="match status" value="1"/>
</dbReference>
<comment type="similarity">
    <text evidence="1 7">Belongs to the class I-like SAM-binding methyltransferase superfamily. RsmB/NOP family.</text>
</comment>
<dbReference type="GO" id="GO:0003723">
    <property type="term" value="F:RNA binding"/>
    <property type="evidence" value="ECO:0007669"/>
    <property type="project" value="UniProtKB-UniRule"/>
</dbReference>
<name>A0A0L6TVH5_9FIRM</name>
<comment type="caution">
    <text evidence="9">The sequence shown here is derived from an EMBL/GenBank/DDBJ whole genome shotgun (WGS) entry which is preliminary data.</text>
</comment>
<dbReference type="Proteomes" id="UP000036873">
    <property type="component" value="Unassembled WGS sequence"/>
</dbReference>
<accession>A0A0L6TVH5</accession>
<dbReference type="InterPro" id="IPR001678">
    <property type="entry name" value="MeTrfase_RsmB-F_NOP2_dom"/>
</dbReference>
<dbReference type="NCBIfam" id="TIGR00446">
    <property type="entry name" value="nop2p"/>
    <property type="match status" value="1"/>
</dbReference>
<evidence type="ECO:0000256" key="7">
    <source>
        <dbReference type="PROSITE-ProRule" id="PRU01023"/>
    </source>
</evidence>
<dbReference type="CDD" id="cd02440">
    <property type="entry name" value="AdoMet_MTases"/>
    <property type="match status" value="1"/>
</dbReference>
<dbReference type="Pfam" id="PF01189">
    <property type="entry name" value="Methyltr_RsmB-F"/>
    <property type="match status" value="1"/>
</dbReference>
<keyword evidence="2" id="KW-0963">Cytoplasm</keyword>
<proteinExistence type="inferred from homology"/>
<dbReference type="InterPro" id="IPR029063">
    <property type="entry name" value="SAM-dependent_MTases_sf"/>
</dbReference>
<sequence>MNLPQDFKDKMRRLMKEESDGLFDSYEQPESKGIRTNTLKLSPQELSKKLPFETQGVTWCNEGFYIDSEVRPGKNPYYYCGLYYVQEPTAMAAVEALAPEPGDWVLDLCAAPGGKSTQIASKLQGQGLLVANELVNSRAGVLSTNIERMGIANAIITNEFPERLVDSFYESFDKILVDAPCSGEGMFRKDPGALSDWSLERVDRCVGKQEKILESAHRLLKPGGVLVYSTCTFSPEENEQIIEAFVSKYSYALESVDLPGLEDHGRTEWTKKGMPDIAKALRIMPMKVKGEGHFIVKLVKIGSCTEENTATQGYAKSRLKKATKTDLGDYESFAKLFLTEGFYKNLGNRLYLLGDHLYALPEGILLETIANLKLLRPGLHLGEFKKNRFEPSYALAMALRLSEAKNVCDLKDEVQAYNYLKGQALNVGTQKGWVLIGYQGNSLGFGKASEGMIKNHYPKGLRIRKK</sequence>
<dbReference type="PROSITE" id="PS51686">
    <property type="entry name" value="SAM_MT_RSMB_NOP"/>
    <property type="match status" value="1"/>
</dbReference>
<dbReference type="Gene3D" id="3.40.50.150">
    <property type="entry name" value="Vaccinia Virus protein VP39"/>
    <property type="match status" value="1"/>
</dbReference>
<dbReference type="GO" id="GO:0008757">
    <property type="term" value="F:S-adenosylmethionine-dependent methyltransferase activity"/>
    <property type="evidence" value="ECO:0007669"/>
    <property type="project" value="InterPro"/>
</dbReference>
<dbReference type="InterPro" id="IPR018314">
    <property type="entry name" value="RsmB/NOL1/NOP2-like_CS"/>
</dbReference>
<dbReference type="InterPro" id="IPR031341">
    <property type="entry name" value="Methyltr_RsmF_N"/>
</dbReference>
<feature type="binding site" evidence="7">
    <location>
        <position position="178"/>
    </location>
    <ligand>
        <name>S-adenosyl-L-methionine</name>
        <dbReference type="ChEBI" id="CHEBI:59789"/>
    </ligand>
</feature>
<comment type="caution">
    <text evidence="7">Lacks conserved residue(s) required for the propagation of feature annotation.</text>
</comment>
<evidence type="ECO:0000259" key="8">
    <source>
        <dbReference type="PROSITE" id="PS51686"/>
    </source>
</evidence>
<dbReference type="Pfam" id="PF17125">
    <property type="entry name" value="Methyltr_RsmF_N"/>
    <property type="match status" value="1"/>
</dbReference>
<keyword evidence="5 7" id="KW-0949">S-adenosyl-L-methionine</keyword>
<feature type="active site" description="Nucleophile" evidence="7">
    <location>
        <position position="231"/>
    </location>
</feature>
<evidence type="ECO:0000256" key="1">
    <source>
        <dbReference type="ARBA" id="ARBA00007494"/>
    </source>
</evidence>
<keyword evidence="4 7" id="KW-0808">Transferase</keyword>
<dbReference type="OrthoDB" id="9810297at2"/>
<dbReference type="GO" id="GO:0001510">
    <property type="term" value="P:RNA methylation"/>
    <property type="evidence" value="ECO:0007669"/>
    <property type="project" value="InterPro"/>
</dbReference>
<feature type="binding site" evidence="7">
    <location>
        <position position="133"/>
    </location>
    <ligand>
        <name>S-adenosyl-L-methionine</name>
        <dbReference type="ChEBI" id="CHEBI:59789"/>
    </ligand>
</feature>
<dbReference type="EMBL" id="LGYO01000069">
    <property type="protein sequence ID" value="KNZ40274.1"/>
    <property type="molecule type" value="Genomic_DNA"/>
</dbReference>
<dbReference type="PRINTS" id="PR02008">
    <property type="entry name" value="RCMTFAMILY"/>
</dbReference>
<dbReference type="Pfam" id="PF13636">
    <property type="entry name" value="Methyltranf_PUA"/>
    <property type="match status" value="1"/>
</dbReference>
<dbReference type="Pfam" id="PF17126">
    <property type="entry name" value="RsmF_methylt_CI"/>
    <property type="match status" value="1"/>
</dbReference>
<evidence type="ECO:0000313" key="9">
    <source>
        <dbReference type="EMBL" id="KNZ40274.1"/>
    </source>
</evidence>
<organism evidence="9 10">
    <name type="scientific">Acetobacterium bakii</name>
    <dbReference type="NCBI Taxonomy" id="52689"/>
    <lineage>
        <taxon>Bacteria</taxon>
        <taxon>Bacillati</taxon>
        <taxon>Bacillota</taxon>
        <taxon>Clostridia</taxon>
        <taxon>Eubacteriales</taxon>
        <taxon>Eubacteriaceae</taxon>
        <taxon>Acetobacterium</taxon>
    </lineage>
</organism>
<keyword evidence="6 7" id="KW-0694">RNA-binding</keyword>
<dbReference type="PROSITE" id="PS01153">
    <property type="entry name" value="NOL1_NOP2_SUN"/>
    <property type="match status" value="1"/>
</dbReference>